<dbReference type="InterPro" id="IPR001214">
    <property type="entry name" value="SET_dom"/>
</dbReference>
<dbReference type="GeneID" id="24095718"/>
<dbReference type="InParanoid" id="J4HVL2"/>
<gene>
    <name evidence="2" type="ORF">FIBRA_02849</name>
</gene>
<dbReference type="Gene3D" id="2.170.270.10">
    <property type="entry name" value="SET domain"/>
    <property type="match status" value="1"/>
</dbReference>
<dbReference type="OrthoDB" id="265717at2759"/>
<dbReference type="InterPro" id="IPR046341">
    <property type="entry name" value="SET_dom_sf"/>
</dbReference>
<dbReference type="RefSeq" id="XP_012180090.1">
    <property type="nucleotide sequence ID" value="XM_012324700.1"/>
</dbReference>
<proteinExistence type="predicted"/>
<dbReference type="PANTHER" id="PTHR12197:SF251">
    <property type="entry name" value="EG:BACR7C10.4 PROTEIN"/>
    <property type="match status" value="1"/>
</dbReference>
<feature type="domain" description="SET" evidence="1">
    <location>
        <begin position="1"/>
        <end position="92"/>
    </location>
</feature>
<dbReference type="GO" id="GO:0005634">
    <property type="term" value="C:nucleus"/>
    <property type="evidence" value="ECO:0007669"/>
    <property type="project" value="TreeGrafter"/>
</dbReference>
<evidence type="ECO:0000313" key="2">
    <source>
        <dbReference type="EMBL" id="CCM00807.1"/>
    </source>
</evidence>
<dbReference type="AlphaFoldDB" id="J4HVL2"/>
<protein>
    <recommendedName>
        <fullName evidence="1">SET domain-containing protein</fullName>
    </recommendedName>
</protein>
<dbReference type="EMBL" id="HE797005">
    <property type="protein sequence ID" value="CCM00807.1"/>
    <property type="molecule type" value="Genomic_DNA"/>
</dbReference>
<dbReference type="HOGENOM" id="CLU_950508_0_0_1"/>
<reference evidence="2 3" key="1">
    <citation type="journal article" date="2012" name="Appl. Environ. Microbiol.">
        <title>Short-read sequencing for genomic analysis of the brown rot fungus Fibroporia radiculosa.</title>
        <authorList>
            <person name="Tang J.D."/>
            <person name="Perkins A.D."/>
            <person name="Sonstegard T.S."/>
            <person name="Schroeder S.G."/>
            <person name="Burgess S.C."/>
            <person name="Diehl S.V."/>
        </authorList>
    </citation>
    <scope>NUCLEOTIDE SEQUENCE [LARGE SCALE GENOMIC DNA]</scope>
    <source>
        <strain evidence="2 3">TFFH 294</strain>
    </source>
</reference>
<sequence length="304" mass="32950">MELEPFCVKSPGDLVDLISRFTTNAFTLTSSSLSAIGVAISPTVALVNHSCDPNVVIVFPRNPSTSHAEEPMMTVVAIKPILPGEEILSAYVDVTQPRELRQKELKETYNFTCQQALDKATVLQYEDPVKAQRLTTNIIPLLDSARLTPSCHPFLALSRLHKELRIAYLGTSLTQENLDETIRATAKYSSGLIGVLAPGHPVRGTALAELGKLLAVDEISPLSDTTLRGDQFPPSGPARLKLAHETLVRALSELVVGFGTDTGGGEVGRDVRETVVKLEKELEVWTHGVKNVLEDGSFRMSIGA</sequence>
<dbReference type="STRING" id="599839.J4HVL2"/>
<dbReference type="PANTHER" id="PTHR12197">
    <property type="entry name" value="HISTONE-LYSINE N-METHYLTRANSFERASE SMYD"/>
    <property type="match status" value="1"/>
</dbReference>
<dbReference type="PROSITE" id="PS50280">
    <property type="entry name" value="SET"/>
    <property type="match status" value="1"/>
</dbReference>
<dbReference type="SUPFAM" id="SSF82199">
    <property type="entry name" value="SET domain"/>
    <property type="match status" value="1"/>
</dbReference>
<name>J4HVL2_9APHY</name>
<keyword evidence="3" id="KW-1185">Reference proteome</keyword>
<dbReference type="Pfam" id="PF00856">
    <property type="entry name" value="SET"/>
    <property type="match status" value="1"/>
</dbReference>
<dbReference type="InterPro" id="IPR050869">
    <property type="entry name" value="H3K4_H4K5_MeTrfase"/>
</dbReference>
<evidence type="ECO:0000313" key="3">
    <source>
        <dbReference type="Proteomes" id="UP000006352"/>
    </source>
</evidence>
<evidence type="ECO:0000259" key="1">
    <source>
        <dbReference type="PROSITE" id="PS50280"/>
    </source>
</evidence>
<dbReference type="Proteomes" id="UP000006352">
    <property type="component" value="Unassembled WGS sequence"/>
</dbReference>
<organism evidence="2 3">
    <name type="scientific">Fibroporia radiculosa</name>
    <dbReference type="NCBI Taxonomy" id="599839"/>
    <lineage>
        <taxon>Eukaryota</taxon>
        <taxon>Fungi</taxon>
        <taxon>Dikarya</taxon>
        <taxon>Basidiomycota</taxon>
        <taxon>Agaricomycotina</taxon>
        <taxon>Agaricomycetes</taxon>
        <taxon>Polyporales</taxon>
        <taxon>Fibroporiaceae</taxon>
        <taxon>Fibroporia</taxon>
    </lineage>
</organism>
<accession>J4HVL2</accession>